<sequence length="587" mass="66996">MTNIPQEGFHFLKPKPISYSSPETRSSPELANIPKNPNNSDDECSSFDILNYESWVCPQVLKRHSIFTSHESILRLQQKIQLNRHSSQDELACLPCSEEERVCWHADEPHFIYMYEFLFEKLLISVPFSKFQCHVLATLNVAPSQLHPNTWGFIRAFEILCSCVGVEPSANKFLYFFQVKVSGKVGWISANGRSGRRLLDSFYSSYKRWKNMFFKVRSASFLFNEGGDSRFPLCWTTDPVPFITFEIDRLDEVERDEIQLLTGLPVFHCAKLIALNENRDALMAHFSYMTTYKFKKKDLAKFINLKASIDPIACTSAPYRTMASPSGSQLKEMKRKRLSEVPTEPVPHKQIRVVHSPVLLSSAGNVPSSKLPSVGPAPTLPIQNLEAMWDDAHGSSSEIDRPCFSKLRKEEMVEAAKVYQLRALTLMKEVEQVIFSEGLDKLTKENEEDKRIKEIEDLKRKLEVAHKAQDKMKKELVDLNTKQEKWQKEKIDLESALKEERDLLKSTRVNLRDEKNKVQQAMSQAAHQYLEGFNCAKSQAAFLCSVDEGKLDGMRLWGQVRGGEIVVDDGGDESDDSGQGYVLGFRV</sequence>
<dbReference type="PANTHER" id="PTHR31099">
    <property type="entry name" value="OS06G0165300 PROTEIN"/>
    <property type="match status" value="1"/>
</dbReference>
<feature type="domain" description="Transposase (putative) gypsy type" evidence="3">
    <location>
        <begin position="124"/>
        <end position="180"/>
    </location>
</feature>
<keyword evidence="1" id="KW-0175">Coiled coil</keyword>
<feature type="region of interest" description="Disordered" evidence="2">
    <location>
        <begin position="14"/>
        <end position="40"/>
    </location>
</feature>
<evidence type="ECO:0000259" key="3">
    <source>
        <dbReference type="Pfam" id="PF04195"/>
    </source>
</evidence>
<accession>A0AAV0Z0J0</accession>
<dbReference type="EMBL" id="OX451736">
    <property type="protein sequence ID" value="CAI8590262.1"/>
    <property type="molecule type" value="Genomic_DNA"/>
</dbReference>
<proteinExistence type="predicted"/>
<dbReference type="AlphaFoldDB" id="A0AAV0Z0J0"/>
<dbReference type="Proteomes" id="UP001157006">
    <property type="component" value="Chromosome 1L"/>
</dbReference>
<keyword evidence="5" id="KW-1185">Reference proteome</keyword>
<evidence type="ECO:0000256" key="1">
    <source>
        <dbReference type="SAM" id="Coils"/>
    </source>
</evidence>
<feature type="compositionally biased region" description="Polar residues" evidence="2">
    <location>
        <begin position="18"/>
        <end position="39"/>
    </location>
</feature>
<dbReference type="PANTHER" id="PTHR31099:SF49">
    <property type="entry name" value="MYOSIN HEAVY CHAIN-LIKE PROTEIN"/>
    <property type="match status" value="1"/>
</dbReference>
<gene>
    <name evidence="4" type="ORF">VFH_I433120</name>
</gene>
<evidence type="ECO:0000313" key="4">
    <source>
        <dbReference type="EMBL" id="CAI8590262.1"/>
    </source>
</evidence>
<protein>
    <recommendedName>
        <fullName evidence="3">Transposase (putative) gypsy type domain-containing protein</fullName>
    </recommendedName>
</protein>
<dbReference type="InterPro" id="IPR007321">
    <property type="entry name" value="Transposase_28"/>
</dbReference>
<organism evidence="4 5">
    <name type="scientific">Vicia faba</name>
    <name type="common">Broad bean</name>
    <name type="synonym">Faba vulgaris</name>
    <dbReference type="NCBI Taxonomy" id="3906"/>
    <lineage>
        <taxon>Eukaryota</taxon>
        <taxon>Viridiplantae</taxon>
        <taxon>Streptophyta</taxon>
        <taxon>Embryophyta</taxon>
        <taxon>Tracheophyta</taxon>
        <taxon>Spermatophyta</taxon>
        <taxon>Magnoliopsida</taxon>
        <taxon>eudicotyledons</taxon>
        <taxon>Gunneridae</taxon>
        <taxon>Pentapetalae</taxon>
        <taxon>rosids</taxon>
        <taxon>fabids</taxon>
        <taxon>Fabales</taxon>
        <taxon>Fabaceae</taxon>
        <taxon>Papilionoideae</taxon>
        <taxon>50 kb inversion clade</taxon>
        <taxon>NPAAA clade</taxon>
        <taxon>Hologalegina</taxon>
        <taxon>IRL clade</taxon>
        <taxon>Fabeae</taxon>
        <taxon>Vicia</taxon>
    </lineage>
</organism>
<evidence type="ECO:0000313" key="5">
    <source>
        <dbReference type="Proteomes" id="UP001157006"/>
    </source>
</evidence>
<feature type="coiled-coil region" evidence="1">
    <location>
        <begin position="445"/>
        <end position="528"/>
    </location>
</feature>
<evidence type="ECO:0000256" key="2">
    <source>
        <dbReference type="SAM" id="MobiDB-lite"/>
    </source>
</evidence>
<reference evidence="4 5" key="1">
    <citation type="submission" date="2023-01" db="EMBL/GenBank/DDBJ databases">
        <authorList>
            <person name="Kreplak J."/>
        </authorList>
    </citation>
    <scope>NUCLEOTIDE SEQUENCE [LARGE SCALE GENOMIC DNA]</scope>
</reference>
<name>A0AAV0Z0J0_VICFA</name>
<dbReference type="Pfam" id="PF04195">
    <property type="entry name" value="Transposase_28"/>
    <property type="match status" value="1"/>
</dbReference>